<dbReference type="Pfam" id="PF25148">
    <property type="entry name" value="DUF7824"/>
    <property type="match status" value="1"/>
</dbReference>
<feature type="domain" description="DUF7824" evidence="1">
    <location>
        <begin position="494"/>
        <end position="541"/>
    </location>
</feature>
<gene>
    <name evidence="2" type="ORF">CMUST_06820</name>
</gene>
<reference evidence="2 3" key="1">
    <citation type="journal article" date="2015" name="Genome Announc.">
        <title>Complete Genome Sequence of the Type Strain Corynebacterium mustelae DSM 45274, Isolated from Various Tissues of a Male Ferret with Lethal Sepsis.</title>
        <authorList>
            <person name="Ruckert C."/>
            <person name="Eimer J."/>
            <person name="Winkler A."/>
            <person name="Tauch A."/>
        </authorList>
    </citation>
    <scope>NUCLEOTIDE SEQUENCE [LARGE SCALE GENOMIC DNA]</scope>
    <source>
        <strain evidence="2 3">DSM 45274</strain>
    </source>
</reference>
<sequence length="1100" mass="119024">MTATANLVAALDIYKGLGWATITKPQDILTLPTPTDEQKNTAQLGIKALGTLDWDSHEWEENCGHQPRYLGIFAIVMGVDATTAARMTKDQHPKVVAECVARRGERYVRDYVVAASTSVRPLADTLLDTSCVAAVRLVAGVGGVHIAVPESLDYLHYWGGVLAIQAGATAVREILSKEYPGCFPTREQLLARYEEHYSVAESMQAELHATVGRGLVAGVKAGAGNRDDLLAWIARDLEKCSKPKQRRRLLQMLTEDLELSDADITRNLGVLASQIAASHADCVKAYGLRLLALMPEPELANTALGALYVPTLAGLKSVLTTLSKRNDLTEQTKQHLLARLEELYTHDDPKAAALAGKLLAAWGKTPAQRVETAPAPVGNWWQPTPSFTQPGRFEVGEVTVANLAAAFAQANYGFNPESNHHIERFWALATQLAFHDRDQAVRAVQDATMNWGNGMLGLVFDEPNGGWFEDYEQSSLFYAREVRLVQNFGEIPCLLSTPSTMDFGIDFADLIARLEAYRAANASVSEADLQIALMRLKTSELDWSAAADQARTFDLQFIETSQPVTVTVGEVIADYIFDQIDDPGLVADPEVGEFVAQPVAIPHCLSVFPDRLNAPRGGVDPTLFPTWADTPHLGLRATKKSSWLRCAAHAETVAQAEHVLSPGVAMNLLGALRISDPEIFARVHDAVTLAFRRGILLPGTANVEFLDWRTHATSFTGLAQPLKELAGDGLLSVVWPIFDDVCRIAAARSATTPGAVEAVQAMADLAPHVCAAVKEGVAPKEALDVPGLRACAAKTGKSKLVTAAQKAMGTLGVDAPKQETGAGKKVETLSEEEFAARWGETFAPARIHDSQVNVEVGFGKSDSSGEDLWVVLKLGEDEKSQYVVNAPLCVETWNEDATLVVTRRSLIDDEDAEGRTVILAWRRGAWFETDDWDIQASDPIKDIPALMEVSVALVAFLGSYGKPYPVSLAQQVVLGAISHGRLPSEHIRHAARMLAEVAEWNLAKALKILDKHPTAISALWPLITESIRLAGENKTTGKLPKWLNGALKVVEQHLDVLVAATARGIIPATEWAGLTVIAEGNATGATQKRAKALQAAFAEL</sequence>
<dbReference type="InterPro" id="IPR056726">
    <property type="entry name" value="DUF7824"/>
</dbReference>
<reference evidence="3" key="2">
    <citation type="submission" date="2015-05" db="EMBL/GenBank/DDBJ databases">
        <title>Complete genome sequence of Corynebacterium mustelae DSM 45274, isolated from various tissues of a male ferret with lethal sepsis.</title>
        <authorList>
            <person name="Ruckert C."/>
            <person name="Albersmeier A."/>
            <person name="Winkler A."/>
            <person name="Tauch A."/>
        </authorList>
    </citation>
    <scope>NUCLEOTIDE SEQUENCE [LARGE SCALE GENOMIC DNA]</scope>
    <source>
        <strain evidence="3">DSM 45274</strain>
    </source>
</reference>
<dbReference type="Proteomes" id="UP000035199">
    <property type="component" value="Chromosome"/>
</dbReference>
<dbReference type="OrthoDB" id="7065495at2"/>
<protein>
    <recommendedName>
        <fullName evidence="1">DUF7824 domain-containing protein</fullName>
    </recommendedName>
</protein>
<evidence type="ECO:0000313" key="2">
    <source>
        <dbReference type="EMBL" id="AKK05698.1"/>
    </source>
</evidence>
<proteinExistence type="predicted"/>
<dbReference type="RefSeq" id="WP_047261862.1">
    <property type="nucleotide sequence ID" value="NZ_CP011542.1"/>
</dbReference>
<keyword evidence="3" id="KW-1185">Reference proteome</keyword>
<evidence type="ECO:0000259" key="1">
    <source>
        <dbReference type="Pfam" id="PF25148"/>
    </source>
</evidence>
<name>A0A0G3H1L6_9CORY</name>
<dbReference type="PATRIC" id="fig|571915.4.peg.1451"/>
<evidence type="ECO:0000313" key="3">
    <source>
        <dbReference type="Proteomes" id="UP000035199"/>
    </source>
</evidence>
<organism evidence="2 3">
    <name type="scientific">Corynebacterium mustelae</name>
    <dbReference type="NCBI Taxonomy" id="571915"/>
    <lineage>
        <taxon>Bacteria</taxon>
        <taxon>Bacillati</taxon>
        <taxon>Actinomycetota</taxon>
        <taxon>Actinomycetes</taxon>
        <taxon>Mycobacteriales</taxon>
        <taxon>Corynebacteriaceae</taxon>
        <taxon>Corynebacterium</taxon>
    </lineage>
</organism>
<dbReference type="STRING" id="571915.CMUST_06820"/>
<accession>A0A0G3H1L6</accession>
<dbReference type="AlphaFoldDB" id="A0A0G3H1L6"/>
<dbReference type="EMBL" id="CP011542">
    <property type="protein sequence ID" value="AKK05698.1"/>
    <property type="molecule type" value="Genomic_DNA"/>
</dbReference>
<dbReference type="KEGG" id="cmv:CMUST_06820"/>